<accession>A0ABC9NBX6</accession>
<sequence>MSYILGFSIGFDSLGYGYYLPHHGTIVIGDSNLIGKYSQASGLLILVR</sequence>
<dbReference type="AlphaFoldDB" id="A0ABC9NBX6"/>
<comment type="caution">
    <text evidence="1">The sequence shown here is derived from an EMBL/GenBank/DDBJ whole genome shotgun (WGS) entry which is preliminary data.</text>
</comment>
<reference evidence="1" key="1">
    <citation type="submission" date="2007-06" db="EMBL/GenBank/DDBJ databases">
        <authorList>
            <person name="Fulton L."/>
            <person name="Clifton S."/>
            <person name="Fulton B."/>
            <person name="Xu J."/>
            <person name="Minx P."/>
            <person name="Pepin K.H."/>
            <person name="Johnson M."/>
            <person name="Thiruvilangam P."/>
            <person name="Bhonagiri V."/>
            <person name="Nash W.E."/>
            <person name="Mardis E.R."/>
            <person name="Wilson R.K."/>
        </authorList>
    </citation>
    <scope>NUCLEOTIDE SEQUENCE [LARGE SCALE GENOMIC DNA]</scope>
    <source>
        <strain evidence="1">ATCC 8492</strain>
    </source>
</reference>
<name>A0ABC9NBX6_BACUC</name>
<evidence type="ECO:0000313" key="2">
    <source>
        <dbReference type="Proteomes" id="UP000004110"/>
    </source>
</evidence>
<protein>
    <submittedName>
        <fullName evidence="1">Uncharacterized protein</fullName>
    </submittedName>
</protein>
<organism evidence="1 2">
    <name type="scientific">Bacteroides uniformis (strain ATCC 8492 / DSM 6597 / CCUG 4942 / CIP 103695 / JCM 5828 / KCTC 5204 / NCTC 13054 / VPI 0061)</name>
    <dbReference type="NCBI Taxonomy" id="411479"/>
    <lineage>
        <taxon>Bacteria</taxon>
        <taxon>Pseudomonadati</taxon>
        <taxon>Bacteroidota</taxon>
        <taxon>Bacteroidia</taxon>
        <taxon>Bacteroidales</taxon>
        <taxon>Bacteroidaceae</taxon>
        <taxon>Bacteroides</taxon>
    </lineage>
</organism>
<dbReference type="Proteomes" id="UP000004110">
    <property type="component" value="Unassembled WGS sequence"/>
</dbReference>
<evidence type="ECO:0000313" key="1">
    <source>
        <dbReference type="EMBL" id="EDO54233.1"/>
    </source>
</evidence>
<proteinExistence type="predicted"/>
<reference evidence="1" key="2">
    <citation type="submission" date="2013-11" db="EMBL/GenBank/DDBJ databases">
        <title>Draft genome sequence of Bacteroides uniformis (ATCC 8492).</title>
        <authorList>
            <person name="Sudarsanam P."/>
            <person name="Ley R."/>
            <person name="Guruge J."/>
            <person name="Turnbaugh P.J."/>
            <person name="Mahowald M."/>
            <person name="Liep D."/>
            <person name="Gordon J."/>
        </authorList>
    </citation>
    <scope>NUCLEOTIDE SEQUENCE</scope>
    <source>
        <strain evidence="1">ATCC 8492</strain>
    </source>
</reference>
<keyword evidence="2" id="KW-1185">Reference proteome</keyword>
<gene>
    <name evidence="1" type="ORF">BACUNI_02241</name>
</gene>
<dbReference type="EMBL" id="AAYH02000043">
    <property type="protein sequence ID" value="EDO54233.1"/>
    <property type="molecule type" value="Genomic_DNA"/>
</dbReference>